<dbReference type="GO" id="GO:0004519">
    <property type="term" value="F:endonuclease activity"/>
    <property type="evidence" value="ECO:0007669"/>
    <property type="project" value="UniProtKB-KW"/>
</dbReference>
<dbReference type="EMBL" id="JAPDUM010000001">
    <property type="protein sequence ID" value="MCW4163925.1"/>
    <property type="molecule type" value="Genomic_DNA"/>
</dbReference>
<dbReference type="AlphaFoldDB" id="A0AAW5UYU6"/>
<evidence type="ECO:0000313" key="2">
    <source>
        <dbReference type="Proteomes" id="UP001209476"/>
    </source>
</evidence>
<gene>
    <name evidence="1" type="ORF">ONS98_01530</name>
</gene>
<proteinExistence type="predicted"/>
<comment type="caution">
    <text evidence="1">The sequence shown here is derived from an EMBL/GenBank/DDBJ whole genome shotgun (WGS) entry which is preliminary data.</text>
</comment>
<dbReference type="Proteomes" id="UP001209476">
    <property type="component" value="Unassembled WGS sequence"/>
</dbReference>
<keyword evidence="1" id="KW-0255">Endonuclease</keyword>
<evidence type="ECO:0000313" key="1">
    <source>
        <dbReference type="EMBL" id="MCW4163925.1"/>
    </source>
</evidence>
<dbReference type="SUPFAM" id="SSF56219">
    <property type="entry name" value="DNase I-like"/>
    <property type="match status" value="1"/>
</dbReference>
<dbReference type="Gene3D" id="3.60.10.10">
    <property type="entry name" value="Endonuclease/exonuclease/phosphatase"/>
    <property type="match status" value="1"/>
</dbReference>
<keyword evidence="1" id="KW-0540">Nuclease</keyword>
<reference evidence="1" key="1">
    <citation type="submission" date="2022-11" db="EMBL/GenBank/DDBJ databases">
        <title>Genomic repertoires linked with pathogenic potency of arthritogenic Prevotella copri isolated from the gut of rheumatoid arthritis patients.</title>
        <authorList>
            <person name="Nii T."/>
            <person name="Maeda Y."/>
            <person name="Motooka D."/>
            <person name="Naito M."/>
            <person name="Matsumoto Y."/>
            <person name="Ogawa T."/>
            <person name="Oguro-Igashira E."/>
            <person name="Kishikawa T."/>
            <person name="Yamashita M."/>
            <person name="Koizumi S."/>
            <person name="Kurakawa T."/>
            <person name="Okumura R."/>
            <person name="Kayama H."/>
            <person name="Murakami M."/>
            <person name="Sakaguchi T."/>
            <person name="Das B."/>
            <person name="Nakamura S."/>
            <person name="Okada Y."/>
            <person name="Kumanogoh A."/>
            <person name="Takeda K."/>
        </authorList>
    </citation>
    <scope>NUCLEOTIDE SEQUENCE</scope>
    <source>
        <strain evidence="1">RA-N001-16</strain>
    </source>
</reference>
<accession>A0AAW5UYU6</accession>
<name>A0AAW5UYU6_9BACT</name>
<organism evidence="1 2">
    <name type="scientific">Segatella copri</name>
    <dbReference type="NCBI Taxonomy" id="165179"/>
    <lineage>
        <taxon>Bacteria</taxon>
        <taxon>Pseudomonadati</taxon>
        <taxon>Bacteroidota</taxon>
        <taxon>Bacteroidia</taxon>
        <taxon>Bacteroidales</taxon>
        <taxon>Prevotellaceae</taxon>
        <taxon>Segatella</taxon>
    </lineage>
</organism>
<protein>
    <submittedName>
        <fullName evidence="1">Endonuclease/exonuclease/phosphatase family protein</fullName>
    </submittedName>
</protein>
<keyword evidence="1" id="KW-0378">Hydrolase</keyword>
<dbReference type="InterPro" id="IPR036691">
    <property type="entry name" value="Endo/exonu/phosph_ase_sf"/>
</dbReference>
<dbReference type="RefSeq" id="WP_264910804.1">
    <property type="nucleotide sequence ID" value="NZ_JAPDUL010000001.1"/>
</dbReference>
<sequence length="277" mass="31748">MNFLFWNVEKKPTCYDVIIDVVEDNNIDVIAIAEFPVGPDEVRTFLNKLRKKDSNFELLQAVAREKVLVFFNKTNAIVKNQYNEGKVAIKMITTNTSKVNAYVAFCHLESKVNINDDEQAERVTKLKETLCSFENDIDDKDGFLLLCGDLNMNPFEKGLIKANGLNAVMDSSIAKKKSRKVQGQSYKFFYNPMWGFLGDLGKGNVSGTYYFNSSNHIQYFWNVFDQVLLRPEAIPYFEKEALDILTSTTHYNLLKKSGAIDDKQYSDHLPIIFKLNI</sequence>